<protein>
    <submittedName>
        <fullName evidence="4">Uncharacterized protein</fullName>
    </submittedName>
</protein>
<dbReference type="OrthoDB" id="536969at2"/>
<evidence type="ECO:0000313" key="5">
    <source>
        <dbReference type="Proteomes" id="UP000002590"/>
    </source>
</evidence>
<evidence type="ECO:0000256" key="3">
    <source>
        <dbReference type="PROSITE-ProRule" id="PRU00339"/>
    </source>
</evidence>
<proteinExistence type="predicted"/>
<dbReference type="eggNOG" id="COG0457">
    <property type="taxonomic scope" value="Bacteria"/>
</dbReference>
<evidence type="ECO:0000256" key="1">
    <source>
        <dbReference type="ARBA" id="ARBA00022737"/>
    </source>
</evidence>
<reference evidence="4 5" key="1">
    <citation type="journal article" date="2007" name="PLoS Genet.">
        <title>Patterns and implications of gene gain and loss in the evolution of Prochlorococcus.</title>
        <authorList>
            <person name="Kettler G.C."/>
            <person name="Martiny A.C."/>
            <person name="Huang K."/>
            <person name="Zucker J."/>
            <person name="Coleman M.L."/>
            <person name="Rodrigue S."/>
            <person name="Chen F."/>
            <person name="Lapidus A."/>
            <person name="Ferriera S."/>
            <person name="Johnson J."/>
            <person name="Steglich C."/>
            <person name="Church G.M."/>
            <person name="Richardson P."/>
            <person name="Chisholm S.W."/>
        </authorList>
    </citation>
    <scope>NUCLEOTIDE SEQUENCE [LARGE SCALE GENOMIC DNA]</scope>
    <source>
        <strain evidence="4 5">AS9601</strain>
    </source>
</reference>
<name>A2BNG4_PROMS</name>
<keyword evidence="1" id="KW-0677">Repeat</keyword>
<dbReference type="Gene3D" id="3.40.50.300">
    <property type="entry name" value="P-loop containing nucleotide triphosphate hydrolases"/>
    <property type="match status" value="1"/>
</dbReference>
<feature type="repeat" description="TPR" evidence="3">
    <location>
        <begin position="160"/>
        <end position="193"/>
    </location>
</feature>
<dbReference type="InterPro" id="IPR027417">
    <property type="entry name" value="P-loop_NTPase"/>
</dbReference>
<dbReference type="SUPFAM" id="SSF48452">
    <property type="entry name" value="TPR-like"/>
    <property type="match status" value="1"/>
</dbReference>
<dbReference type="InterPro" id="IPR019734">
    <property type="entry name" value="TPR_rpt"/>
</dbReference>
<gene>
    <name evidence="4" type="ordered locus">A9601_00371</name>
</gene>
<sequence>MAGFGDDKKSQKKIKKNLKNNYFKEQIIQNAFKCHMEGNISEATKYYKSFINKGFEDKRVFSNFGLLLIGLGKLKEAELFTRKAIELNPNYAIAHSNLGGILKELGKLKEAELSTRKALELNPNIVNANMNLGGILIESGKLKEAELFTRKAIELDPKLADAYANLGLILRDLGKLKEAELSILKAIELNPNLAFAYFNISTLKYSNKNKKWQETLFSEKFLDNKSKKDQVNIYFARANILHNEKKYQESSRYLKLANEFKLDIKKSHSDYIINKSKSLLIETDKKSINQKKIKQYPQSIFIVGMPRSGSTLVESILSMNSEVFDLGEINILEESFLQQKNIDQKFNLTDIYWDKISKYTENFYITTNKWLYNYQYAGIISREIKNAKIIHCFRNPLDNILSIYRANFTKHYEFCSSLRDCTKIYLDQEQIMSNYKNRFRSKIYDLNYDSLVSNPNKEIKSLISWLDWQWEDSYLSPHLNRRSVLTASSVEVRSPINVKSIGGWKNYKDMLQPSIEILSQTERYRNLVL</sequence>
<dbReference type="KEGG" id="pmb:A9601_00371"/>
<dbReference type="Pfam" id="PF07719">
    <property type="entry name" value="TPR_2"/>
    <property type="match status" value="1"/>
</dbReference>
<keyword evidence="2 3" id="KW-0802">TPR repeat</keyword>
<dbReference type="InterPro" id="IPR013105">
    <property type="entry name" value="TPR_2"/>
</dbReference>
<dbReference type="Pfam" id="PF00515">
    <property type="entry name" value="TPR_1"/>
    <property type="match status" value="1"/>
</dbReference>
<dbReference type="Proteomes" id="UP000002590">
    <property type="component" value="Chromosome"/>
</dbReference>
<dbReference type="Gene3D" id="1.25.40.10">
    <property type="entry name" value="Tetratricopeptide repeat domain"/>
    <property type="match status" value="3"/>
</dbReference>
<dbReference type="InterPro" id="IPR052943">
    <property type="entry name" value="TMTC_O-mannosyl-trnsfr"/>
</dbReference>
<organism evidence="4 5">
    <name type="scientific">Prochlorococcus marinus (strain AS9601)</name>
    <dbReference type="NCBI Taxonomy" id="146891"/>
    <lineage>
        <taxon>Bacteria</taxon>
        <taxon>Bacillati</taxon>
        <taxon>Cyanobacteriota</taxon>
        <taxon>Cyanophyceae</taxon>
        <taxon>Synechococcales</taxon>
        <taxon>Prochlorococcaceae</taxon>
        <taxon>Prochlorococcus</taxon>
    </lineage>
</organism>
<feature type="repeat" description="TPR" evidence="3">
    <location>
        <begin position="92"/>
        <end position="125"/>
    </location>
</feature>
<accession>A2BNG4</accession>
<dbReference type="STRING" id="146891.A9601_00371"/>
<evidence type="ECO:0000313" key="4">
    <source>
        <dbReference type="EMBL" id="ABM69325.1"/>
    </source>
</evidence>
<dbReference type="Pfam" id="PF13469">
    <property type="entry name" value="Sulfotransfer_3"/>
    <property type="match status" value="2"/>
</dbReference>
<dbReference type="SMART" id="SM00028">
    <property type="entry name" value="TPR"/>
    <property type="match status" value="5"/>
</dbReference>
<dbReference type="InterPro" id="IPR011990">
    <property type="entry name" value="TPR-like_helical_dom_sf"/>
</dbReference>
<dbReference type="PROSITE" id="PS50005">
    <property type="entry name" value="TPR"/>
    <property type="match status" value="4"/>
</dbReference>
<feature type="repeat" description="TPR" evidence="3">
    <location>
        <begin position="58"/>
        <end position="91"/>
    </location>
</feature>
<evidence type="ECO:0000256" key="2">
    <source>
        <dbReference type="ARBA" id="ARBA00022803"/>
    </source>
</evidence>
<dbReference type="PROSITE" id="PS50293">
    <property type="entry name" value="TPR_REGION"/>
    <property type="match status" value="1"/>
</dbReference>
<dbReference type="HOGENOM" id="CLU_017034_0_1_3"/>
<dbReference type="EMBL" id="CP000551">
    <property type="protein sequence ID" value="ABM69325.1"/>
    <property type="molecule type" value="Genomic_DNA"/>
</dbReference>
<dbReference type="RefSeq" id="WP_011817515.1">
    <property type="nucleotide sequence ID" value="NC_008816.1"/>
</dbReference>
<dbReference type="Pfam" id="PF13181">
    <property type="entry name" value="TPR_8"/>
    <property type="match status" value="2"/>
</dbReference>
<feature type="repeat" description="TPR" evidence="3">
    <location>
        <begin position="126"/>
        <end position="159"/>
    </location>
</feature>
<dbReference type="AlphaFoldDB" id="A2BNG4"/>
<dbReference type="PANTHER" id="PTHR44809:SF1">
    <property type="entry name" value="PROTEIN O-MANNOSYL-TRANSFERASE TMTC1"/>
    <property type="match status" value="1"/>
</dbReference>
<dbReference type="PANTHER" id="PTHR44809">
    <property type="match status" value="1"/>
</dbReference>
<dbReference type="SUPFAM" id="SSF52540">
    <property type="entry name" value="P-loop containing nucleoside triphosphate hydrolases"/>
    <property type="match status" value="1"/>
</dbReference>